<dbReference type="Pfam" id="PF08237">
    <property type="entry name" value="PE-PPE"/>
    <property type="match status" value="1"/>
</dbReference>
<evidence type="ECO:0000259" key="1">
    <source>
        <dbReference type="Pfam" id="PF00934"/>
    </source>
</evidence>
<dbReference type="InterPro" id="IPR000084">
    <property type="entry name" value="PE-PGRS_N"/>
</dbReference>
<dbReference type="Proteomes" id="UP000092086">
    <property type="component" value="Unassembled WGS sequence"/>
</dbReference>
<evidence type="ECO:0000313" key="3">
    <source>
        <dbReference type="EMBL" id="OBG46013.1"/>
    </source>
</evidence>
<protein>
    <submittedName>
        <fullName evidence="3">PE family protein</fullName>
    </submittedName>
</protein>
<evidence type="ECO:0000259" key="2">
    <source>
        <dbReference type="Pfam" id="PF08237"/>
    </source>
</evidence>
<dbReference type="Pfam" id="PF00934">
    <property type="entry name" value="PE"/>
    <property type="match status" value="1"/>
</dbReference>
<comment type="caution">
    <text evidence="3">The sequence shown here is derived from an EMBL/GenBank/DDBJ whole genome shotgun (WGS) entry which is preliminary data.</text>
</comment>
<feature type="domain" description="PE-PPE" evidence="2">
    <location>
        <begin position="174"/>
        <end position="403"/>
    </location>
</feature>
<feature type="domain" description="PE" evidence="1">
    <location>
        <begin position="4"/>
        <end position="94"/>
    </location>
</feature>
<name>A0ABD6P824_9MYCO</name>
<dbReference type="EMBL" id="LZIT01000024">
    <property type="protein sequence ID" value="OBG46013.1"/>
    <property type="molecule type" value="Genomic_DNA"/>
</dbReference>
<gene>
    <name evidence="3" type="ORF">A5672_00835</name>
</gene>
<dbReference type="Gene3D" id="3.40.50.1820">
    <property type="entry name" value="alpha/beta hydrolase"/>
    <property type="match status" value="1"/>
</dbReference>
<dbReference type="InterPro" id="IPR038332">
    <property type="entry name" value="PPE_sf"/>
</dbReference>
<reference evidence="3 4" key="1">
    <citation type="submission" date="2016-06" db="EMBL/GenBank/DDBJ databases">
        <authorList>
            <person name="Sutton G."/>
            <person name="Brinkac L."/>
            <person name="Sanka R."/>
            <person name="Adams M."/>
            <person name="Lau E."/>
            <person name="Sam S."/>
            <person name="Sreng N."/>
            <person name="Him V."/>
            <person name="Kerleguer A."/>
            <person name="Cheng S."/>
        </authorList>
    </citation>
    <scope>NUCLEOTIDE SEQUENCE [LARGE SCALE GENOMIC DNA]</scope>
    <source>
        <strain evidence="3 4">E2978</strain>
    </source>
</reference>
<sequence length="507" mass="52400">MTGLITVPETLAATAADVQGIGSAINAAGASAAGQTTGMVAAAQDEVSAAIADLFAAYGREYQAVLSQAEAFHAEFTQALAAAAGSYAQAEAANAALVSGVSNEVTAPIRALLGQSPVTGGASTGGSSLISTVRLAAAGDPVVALIMGGTNNPEPDNVYFNRIINSYINTLFSGANPQKLFTPEQFWPVTPGLGNLTFGQSVAQGVTLLNNALIGPNGVLTQGNSAVVFGYSQSATIATNEINALMAMGYTPPDGQTLSFVLVGNPNNPVGGILSRFPGFYIPFLDVYFNGATPPNSPYPTSIYTAQYDGIADLPQYPLNLVSDLNAFMGYFFVHNTYPLMTATQVSSAVQLPVSPGYTGTHYYMFMTQNLPLLEPIRAIPYAGPPIADIFQPDLRVLVDLGYADYGPTGNYANIPTPAGLFSIPNPFTVIPYLALGAVQGPYGAAVEIGVEAGLVSPDLFPDTYPWVPSINPGLNISLGQSSVTLLSLLSGSAGSVLHLIPAPVFP</sequence>
<accession>A0ABD6P824</accession>
<organism evidence="3 4">
    <name type="scientific">Mycobacterium alsense</name>
    <dbReference type="NCBI Taxonomy" id="324058"/>
    <lineage>
        <taxon>Bacteria</taxon>
        <taxon>Bacillati</taxon>
        <taxon>Actinomycetota</taxon>
        <taxon>Actinomycetes</taxon>
        <taxon>Mycobacteriales</taxon>
        <taxon>Mycobacteriaceae</taxon>
        <taxon>Mycobacterium</taxon>
    </lineage>
</organism>
<proteinExistence type="predicted"/>
<dbReference type="Gene3D" id="1.10.287.850">
    <property type="entry name" value="HP0062-like domain"/>
    <property type="match status" value="1"/>
</dbReference>
<dbReference type="RefSeq" id="WP_068206340.1">
    <property type="nucleotide sequence ID" value="NZ_LZIT01000024.1"/>
</dbReference>
<evidence type="ECO:0000313" key="4">
    <source>
        <dbReference type="Proteomes" id="UP000092086"/>
    </source>
</evidence>
<dbReference type="AlphaFoldDB" id="A0ABD6P824"/>
<dbReference type="InterPro" id="IPR029058">
    <property type="entry name" value="AB_hydrolase_fold"/>
</dbReference>
<dbReference type="InterPro" id="IPR013228">
    <property type="entry name" value="PE-PPE_C"/>
</dbReference>
<dbReference type="SUPFAM" id="SSF140459">
    <property type="entry name" value="PE/PPE dimer-like"/>
    <property type="match status" value="1"/>
</dbReference>